<dbReference type="SUPFAM" id="SSF52172">
    <property type="entry name" value="CheY-like"/>
    <property type="match status" value="1"/>
</dbReference>
<feature type="DNA-binding region" description="OmpR/PhoB-type" evidence="7">
    <location>
        <begin position="140"/>
        <end position="235"/>
    </location>
</feature>
<evidence type="ECO:0000256" key="7">
    <source>
        <dbReference type="PROSITE-ProRule" id="PRU01091"/>
    </source>
</evidence>
<dbReference type="SMART" id="SM00862">
    <property type="entry name" value="Trans_reg_C"/>
    <property type="match status" value="1"/>
</dbReference>
<evidence type="ECO:0000256" key="5">
    <source>
        <dbReference type="ARBA" id="ARBA00023163"/>
    </source>
</evidence>
<feature type="domain" description="Response regulatory" evidence="8">
    <location>
        <begin position="13"/>
        <end position="130"/>
    </location>
</feature>
<dbReference type="PANTHER" id="PTHR48111:SF4">
    <property type="entry name" value="DNA-BINDING DUAL TRANSCRIPTIONAL REGULATOR OMPR"/>
    <property type="match status" value="1"/>
</dbReference>
<keyword evidence="5" id="KW-0804">Transcription</keyword>
<keyword evidence="4 7" id="KW-0238">DNA-binding</keyword>
<evidence type="ECO:0000313" key="11">
    <source>
        <dbReference type="Proteomes" id="UP001597237"/>
    </source>
</evidence>
<evidence type="ECO:0000256" key="3">
    <source>
        <dbReference type="ARBA" id="ARBA00023015"/>
    </source>
</evidence>
<dbReference type="CDD" id="cd00383">
    <property type="entry name" value="trans_reg_C"/>
    <property type="match status" value="1"/>
</dbReference>
<dbReference type="InterPro" id="IPR001867">
    <property type="entry name" value="OmpR/PhoB-type_DNA-bd"/>
</dbReference>
<dbReference type="PANTHER" id="PTHR48111">
    <property type="entry name" value="REGULATOR OF RPOS"/>
    <property type="match status" value="1"/>
</dbReference>
<evidence type="ECO:0000256" key="1">
    <source>
        <dbReference type="ARBA" id="ARBA00022553"/>
    </source>
</evidence>
<dbReference type="InterPro" id="IPR036388">
    <property type="entry name" value="WH-like_DNA-bd_sf"/>
</dbReference>
<keyword evidence="1 6" id="KW-0597">Phosphoprotein</keyword>
<dbReference type="InterPro" id="IPR011006">
    <property type="entry name" value="CheY-like_superfamily"/>
</dbReference>
<keyword evidence="2" id="KW-0902">Two-component regulatory system</keyword>
<sequence>MSLAEVDRKARRHLIVVDDDDRIRELLKQYLAREGYRVTTASGGAAARKLMETLDFDLAVFDVMMPGEDGFSLTRWLRERSGPAGRTPVLMLTARGLPEDRIEGLKLGADDYLPKPFEPEELLLRIHAILRRSGDRPAPRGPLSLGRCQFDLARSELTCDGELVRLTEGEQQLLRTLARSPHEPVDRLELARDTVDPSGRAVDVQVTRLRRKIEADPKTPRYLQTVRGVGYMLAPD</sequence>
<dbReference type="CDD" id="cd17574">
    <property type="entry name" value="REC_OmpR"/>
    <property type="match status" value="1"/>
</dbReference>
<dbReference type="RefSeq" id="WP_377283920.1">
    <property type="nucleotide sequence ID" value="NZ_JBHRSI010000009.1"/>
</dbReference>
<dbReference type="SUPFAM" id="SSF46894">
    <property type="entry name" value="C-terminal effector domain of the bipartite response regulators"/>
    <property type="match status" value="1"/>
</dbReference>
<evidence type="ECO:0000256" key="6">
    <source>
        <dbReference type="PROSITE-ProRule" id="PRU00169"/>
    </source>
</evidence>
<dbReference type="EMBL" id="JBHUEY010000001">
    <property type="protein sequence ID" value="MFD1784126.1"/>
    <property type="molecule type" value="Genomic_DNA"/>
</dbReference>
<dbReference type="Gene3D" id="3.40.50.2300">
    <property type="match status" value="1"/>
</dbReference>
<evidence type="ECO:0000259" key="9">
    <source>
        <dbReference type="PROSITE" id="PS51755"/>
    </source>
</evidence>
<dbReference type="InterPro" id="IPR001789">
    <property type="entry name" value="Sig_transdc_resp-reg_receiver"/>
</dbReference>
<comment type="caution">
    <text evidence="10">The sequence shown here is derived from an EMBL/GenBank/DDBJ whole genome shotgun (WGS) entry which is preliminary data.</text>
</comment>
<name>A0ABW4N264_9CAUL</name>
<organism evidence="10 11">
    <name type="scientific">Phenylobacterium terrae</name>
    <dbReference type="NCBI Taxonomy" id="2665495"/>
    <lineage>
        <taxon>Bacteria</taxon>
        <taxon>Pseudomonadati</taxon>
        <taxon>Pseudomonadota</taxon>
        <taxon>Alphaproteobacteria</taxon>
        <taxon>Caulobacterales</taxon>
        <taxon>Caulobacteraceae</taxon>
        <taxon>Phenylobacterium</taxon>
    </lineage>
</organism>
<feature type="domain" description="OmpR/PhoB-type" evidence="9">
    <location>
        <begin position="140"/>
        <end position="235"/>
    </location>
</feature>
<reference evidence="11" key="1">
    <citation type="journal article" date="2019" name="Int. J. Syst. Evol. Microbiol.">
        <title>The Global Catalogue of Microorganisms (GCM) 10K type strain sequencing project: providing services to taxonomists for standard genome sequencing and annotation.</title>
        <authorList>
            <consortium name="The Broad Institute Genomics Platform"/>
            <consortium name="The Broad Institute Genome Sequencing Center for Infectious Disease"/>
            <person name="Wu L."/>
            <person name="Ma J."/>
        </authorList>
    </citation>
    <scope>NUCLEOTIDE SEQUENCE [LARGE SCALE GENOMIC DNA]</scope>
    <source>
        <strain evidence="11">DFY28</strain>
    </source>
</reference>
<evidence type="ECO:0000259" key="8">
    <source>
        <dbReference type="PROSITE" id="PS50110"/>
    </source>
</evidence>
<dbReference type="Pfam" id="PF00486">
    <property type="entry name" value="Trans_reg_C"/>
    <property type="match status" value="1"/>
</dbReference>
<dbReference type="Gene3D" id="1.10.10.10">
    <property type="entry name" value="Winged helix-like DNA-binding domain superfamily/Winged helix DNA-binding domain"/>
    <property type="match status" value="1"/>
</dbReference>
<keyword evidence="11" id="KW-1185">Reference proteome</keyword>
<dbReference type="InterPro" id="IPR039420">
    <property type="entry name" value="WalR-like"/>
</dbReference>
<accession>A0ABW4N264</accession>
<feature type="modified residue" description="4-aspartylphosphate" evidence="6">
    <location>
        <position position="62"/>
    </location>
</feature>
<dbReference type="Pfam" id="PF00072">
    <property type="entry name" value="Response_reg"/>
    <property type="match status" value="1"/>
</dbReference>
<gene>
    <name evidence="10" type="ORF">ACFSC0_12025</name>
</gene>
<evidence type="ECO:0000256" key="2">
    <source>
        <dbReference type="ARBA" id="ARBA00023012"/>
    </source>
</evidence>
<protein>
    <submittedName>
        <fullName evidence="10">Response regulator</fullName>
    </submittedName>
</protein>
<dbReference type="Gene3D" id="6.10.250.690">
    <property type="match status" value="1"/>
</dbReference>
<dbReference type="InterPro" id="IPR016032">
    <property type="entry name" value="Sig_transdc_resp-reg_C-effctor"/>
</dbReference>
<evidence type="ECO:0000313" key="10">
    <source>
        <dbReference type="EMBL" id="MFD1784126.1"/>
    </source>
</evidence>
<keyword evidence="3" id="KW-0805">Transcription regulation</keyword>
<dbReference type="Proteomes" id="UP001597237">
    <property type="component" value="Unassembled WGS sequence"/>
</dbReference>
<proteinExistence type="predicted"/>
<evidence type="ECO:0000256" key="4">
    <source>
        <dbReference type="ARBA" id="ARBA00023125"/>
    </source>
</evidence>
<dbReference type="PROSITE" id="PS51755">
    <property type="entry name" value="OMPR_PHOB"/>
    <property type="match status" value="1"/>
</dbReference>
<dbReference type="SMART" id="SM00448">
    <property type="entry name" value="REC"/>
    <property type="match status" value="1"/>
</dbReference>
<dbReference type="PROSITE" id="PS50110">
    <property type="entry name" value="RESPONSE_REGULATORY"/>
    <property type="match status" value="1"/>
</dbReference>